<dbReference type="InterPro" id="IPR008332">
    <property type="entry name" value="MethylG_MeTrfase_N"/>
</dbReference>
<organism evidence="11 12">
    <name type="scientific">Biformimicrobium ophioploci</name>
    <dbReference type="NCBI Taxonomy" id="3036711"/>
    <lineage>
        <taxon>Bacteria</taxon>
        <taxon>Pseudomonadati</taxon>
        <taxon>Pseudomonadota</taxon>
        <taxon>Gammaproteobacteria</taxon>
        <taxon>Cellvibrionales</taxon>
        <taxon>Microbulbiferaceae</taxon>
        <taxon>Biformimicrobium</taxon>
    </lineage>
</organism>
<dbReference type="PANTHER" id="PTHR10815:SF5">
    <property type="entry name" value="METHYLATED-DNA--PROTEIN-CYSTEINE METHYLTRANSFERASE"/>
    <property type="match status" value="1"/>
</dbReference>
<accession>A0ABQ6LXQ8</accession>
<comment type="subcellular location">
    <subcellularLocation>
        <location evidence="8">Cytoplasm</location>
    </subcellularLocation>
</comment>
<dbReference type="Pfam" id="PF01035">
    <property type="entry name" value="DNA_binding_1"/>
    <property type="match status" value="1"/>
</dbReference>
<dbReference type="RefSeq" id="WP_285763499.1">
    <property type="nucleotide sequence ID" value="NZ_BSYJ01000002.1"/>
</dbReference>
<feature type="domain" description="Methylated-DNA-[protein]-cysteine S-methyltransferase DNA binding" evidence="9">
    <location>
        <begin position="78"/>
        <end position="158"/>
    </location>
</feature>
<dbReference type="NCBIfam" id="TIGR00589">
    <property type="entry name" value="ogt"/>
    <property type="match status" value="1"/>
</dbReference>
<evidence type="ECO:0000256" key="1">
    <source>
        <dbReference type="ARBA" id="ARBA00001286"/>
    </source>
</evidence>
<evidence type="ECO:0000259" key="9">
    <source>
        <dbReference type="Pfam" id="PF01035"/>
    </source>
</evidence>
<reference evidence="11 12" key="1">
    <citation type="submission" date="2023-04" db="EMBL/GenBank/DDBJ databases">
        <title>Marinobulbifer ophiurae gen. nov., sp. Nov., isolate from tissue of brittle star Ophioplocus japonicus.</title>
        <authorList>
            <person name="Kawano K."/>
            <person name="Sawayama S."/>
            <person name="Nakagawa S."/>
        </authorList>
    </citation>
    <scope>NUCLEOTIDE SEQUENCE [LARGE SCALE GENOMIC DNA]</scope>
    <source>
        <strain evidence="11 12">NKW57</strain>
    </source>
</reference>
<dbReference type="InterPro" id="IPR036631">
    <property type="entry name" value="MGMT_N_sf"/>
</dbReference>
<comment type="function">
    <text evidence="8">Involved in the cellular defense against the biological effects of O6-methylguanine (O6-MeG) and O4-methylthymine (O4-MeT) in DNA. Repairs the methylated nucleobase in DNA by stoichiometrically transferring the methyl group to a cysteine residue in the enzyme. This is a suicide reaction: the enzyme is irreversibly inactivated.</text>
</comment>
<dbReference type="SUPFAM" id="SSF53155">
    <property type="entry name" value="Methylated DNA-protein cysteine methyltransferase domain"/>
    <property type="match status" value="1"/>
</dbReference>
<evidence type="ECO:0000256" key="5">
    <source>
        <dbReference type="ARBA" id="ARBA00022763"/>
    </source>
</evidence>
<comment type="miscellaneous">
    <text evidence="8">This enzyme catalyzes only one turnover and therefore is not strictly catalytic. According to one definition, an enzyme is a biocatalyst that acts repeatedly and over many reaction cycles.</text>
</comment>
<dbReference type="EMBL" id="BSYJ01000002">
    <property type="protein sequence ID" value="GMG86882.1"/>
    <property type="molecule type" value="Genomic_DNA"/>
</dbReference>
<dbReference type="CDD" id="cd06445">
    <property type="entry name" value="ATase"/>
    <property type="match status" value="1"/>
</dbReference>
<dbReference type="InterPro" id="IPR036388">
    <property type="entry name" value="WH-like_DNA-bd_sf"/>
</dbReference>
<dbReference type="InterPro" id="IPR001497">
    <property type="entry name" value="MethylDNA_cys_MeTrfase_AS"/>
</dbReference>
<dbReference type="Proteomes" id="UP001224392">
    <property type="component" value="Unassembled WGS sequence"/>
</dbReference>
<keyword evidence="5 8" id="KW-0227">DNA damage</keyword>
<evidence type="ECO:0000256" key="6">
    <source>
        <dbReference type="ARBA" id="ARBA00023204"/>
    </source>
</evidence>
<dbReference type="PANTHER" id="PTHR10815">
    <property type="entry name" value="METHYLATED-DNA--PROTEIN-CYSTEINE METHYLTRANSFERASE"/>
    <property type="match status" value="1"/>
</dbReference>
<evidence type="ECO:0000313" key="11">
    <source>
        <dbReference type="EMBL" id="GMG86882.1"/>
    </source>
</evidence>
<dbReference type="InterPro" id="IPR014048">
    <property type="entry name" value="MethylDNA_cys_MeTrfase_DNA-bd"/>
</dbReference>
<feature type="domain" description="Methylguanine DNA methyltransferase ribonuclease-like" evidence="10">
    <location>
        <begin position="5"/>
        <end position="73"/>
    </location>
</feature>
<dbReference type="Gene3D" id="1.10.10.10">
    <property type="entry name" value="Winged helix-like DNA-binding domain superfamily/Winged helix DNA-binding domain"/>
    <property type="match status" value="1"/>
</dbReference>
<comment type="catalytic activity">
    <reaction evidence="7 8">
        <text>a 6-O-methyl-2'-deoxyguanosine in DNA + L-cysteinyl-[protein] = S-methyl-L-cysteinyl-[protein] + a 2'-deoxyguanosine in DNA</text>
        <dbReference type="Rhea" id="RHEA:24000"/>
        <dbReference type="Rhea" id="RHEA-COMP:10131"/>
        <dbReference type="Rhea" id="RHEA-COMP:10132"/>
        <dbReference type="Rhea" id="RHEA-COMP:11367"/>
        <dbReference type="Rhea" id="RHEA-COMP:11368"/>
        <dbReference type="ChEBI" id="CHEBI:29950"/>
        <dbReference type="ChEBI" id="CHEBI:82612"/>
        <dbReference type="ChEBI" id="CHEBI:85445"/>
        <dbReference type="ChEBI" id="CHEBI:85448"/>
        <dbReference type="EC" id="2.1.1.63"/>
    </reaction>
</comment>
<evidence type="ECO:0000256" key="4">
    <source>
        <dbReference type="ARBA" id="ARBA00022679"/>
    </source>
</evidence>
<comment type="catalytic activity">
    <reaction evidence="1 8">
        <text>a 4-O-methyl-thymidine in DNA + L-cysteinyl-[protein] = a thymidine in DNA + S-methyl-L-cysteinyl-[protein]</text>
        <dbReference type="Rhea" id="RHEA:53428"/>
        <dbReference type="Rhea" id="RHEA-COMP:10131"/>
        <dbReference type="Rhea" id="RHEA-COMP:10132"/>
        <dbReference type="Rhea" id="RHEA-COMP:13555"/>
        <dbReference type="Rhea" id="RHEA-COMP:13556"/>
        <dbReference type="ChEBI" id="CHEBI:29950"/>
        <dbReference type="ChEBI" id="CHEBI:82612"/>
        <dbReference type="ChEBI" id="CHEBI:137386"/>
        <dbReference type="ChEBI" id="CHEBI:137387"/>
        <dbReference type="EC" id="2.1.1.63"/>
    </reaction>
</comment>
<dbReference type="Pfam" id="PF02870">
    <property type="entry name" value="Methyltransf_1N"/>
    <property type="match status" value="1"/>
</dbReference>
<keyword evidence="2 8" id="KW-0963">Cytoplasm</keyword>
<evidence type="ECO:0000259" key="10">
    <source>
        <dbReference type="Pfam" id="PF02870"/>
    </source>
</evidence>
<keyword evidence="3 8" id="KW-0489">Methyltransferase</keyword>
<evidence type="ECO:0000256" key="7">
    <source>
        <dbReference type="ARBA" id="ARBA00049348"/>
    </source>
</evidence>
<evidence type="ECO:0000256" key="2">
    <source>
        <dbReference type="ARBA" id="ARBA00022490"/>
    </source>
</evidence>
<dbReference type="Gene3D" id="3.30.160.70">
    <property type="entry name" value="Methylated DNA-protein cysteine methyltransferase domain"/>
    <property type="match status" value="1"/>
</dbReference>
<name>A0ABQ6LXQ8_9GAMM</name>
<evidence type="ECO:0000256" key="8">
    <source>
        <dbReference type="HAMAP-Rule" id="MF_00772"/>
    </source>
</evidence>
<dbReference type="EC" id="2.1.1.63" evidence="8"/>
<dbReference type="HAMAP" id="MF_00772">
    <property type="entry name" value="OGT"/>
    <property type="match status" value="1"/>
</dbReference>
<sequence>MTTSYGIYKTGFGEVAIAADDKGVTALSFQAGKCPLAPAQDWVEQQTPILQRAAVELNEYLEGIRRDFQVPLNPAGTEFQRSVWAQLRQIPYGQTWNYAQLAEAIGNPRAVRAVARANGANPVAVMIPCHRVIGSDGSLTGYAGGLELKAKLLGLEGAAFISQPELL</sequence>
<dbReference type="PROSITE" id="PS00374">
    <property type="entry name" value="MGMT"/>
    <property type="match status" value="1"/>
</dbReference>
<comment type="caution">
    <text evidence="11">The sequence shown here is derived from an EMBL/GenBank/DDBJ whole genome shotgun (WGS) entry which is preliminary data.</text>
</comment>
<evidence type="ECO:0000256" key="3">
    <source>
        <dbReference type="ARBA" id="ARBA00022603"/>
    </source>
</evidence>
<keyword evidence="4 8" id="KW-0808">Transferase</keyword>
<gene>
    <name evidence="11" type="ORF">MNKW57_12030</name>
</gene>
<keyword evidence="12" id="KW-1185">Reference proteome</keyword>
<comment type="similarity">
    <text evidence="8">Belongs to the MGMT family.</text>
</comment>
<protein>
    <recommendedName>
        <fullName evidence="8">Methylated-DNA--protein-cysteine methyltransferase</fullName>
        <ecNumber evidence="8">2.1.1.63</ecNumber>
    </recommendedName>
    <alternativeName>
        <fullName evidence="8">6-O-methylguanine-DNA methyltransferase</fullName>
        <shortName evidence="8">MGMT</shortName>
    </alternativeName>
    <alternativeName>
        <fullName evidence="8">O-6-methylguanine-DNA-alkyltransferase</fullName>
    </alternativeName>
</protein>
<proteinExistence type="inferred from homology"/>
<dbReference type="SUPFAM" id="SSF46767">
    <property type="entry name" value="Methylated DNA-protein cysteine methyltransferase, C-terminal domain"/>
    <property type="match status" value="1"/>
</dbReference>
<dbReference type="InterPro" id="IPR036217">
    <property type="entry name" value="MethylDNA_cys_MeTrfase_DNAb"/>
</dbReference>
<dbReference type="InterPro" id="IPR023546">
    <property type="entry name" value="MGMT"/>
</dbReference>
<feature type="active site" description="Nucleophile; methyl group acceptor" evidence="8">
    <location>
        <position position="129"/>
    </location>
</feature>
<evidence type="ECO:0000313" key="12">
    <source>
        <dbReference type="Proteomes" id="UP001224392"/>
    </source>
</evidence>
<keyword evidence="6 8" id="KW-0234">DNA repair</keyword>